<feature type="non-terminal residue" evidence="1">
    <location>
        <position position="1"/>
    </location>
</feature>
<evidence type="ECO:0000313" key="1">
    <source>
        <dbReference type="EMBL" id="KAH9289401.1"/>
    </source>
</evidence>
<protein>
    <submittedName>
        <fullName evidence="1">Uncharacterized protein</fullName>
    </submittedName>
</protein>
<dbReference type="AlphaFoldDB" id="A0AA38BT89"/>
<dbReference type="Proteomes" id="UP000824469">
    <property type="component" value="Unassembled WGS sequence"/>
</dbReference>
<accession>A0AA38BT89</accession>
<comment type="caution">
    <text evidence="1">The sequence shown here is derived from an EMBL/GenBank/DDBJ whole genome shotgun (WGS) entry which is preliminary data.</text>
</comment>
<evidence type="ECO:0000313" key="2">
    <source>
        <dbReference type="Proteomes" id="UP000824469"/>
    </source>
</evidence>
<sequence length="162" mass="18900">GRKREKKEKENKIVAVADPIPGLKQEKRELLPVIMMDAWNEVLSPAERYRLRSFLPEGHKQNETAVMSLLKEETSRFWVVIAAELCRSVCEGKQTPDAVLKKERELKIFQSRYFKDLKMYHGNFISEAEGLKRLCVDTCPCDDRMFCKELQRTSHDLTVLKI</sequence>
<keyword evidence="2" id="KW-1185">Reference proteome</keyword>
<dbReference type="EMBL" id="JAHRHJ020003813">
    <property type="protein sequence ID" value="KAH9289401.1"/>
    <property type="molecule type" value="Genomic_DNA"/>
</dbReference>
<name>A0AA38BT89_TAXCH</name>
<reference evidence="1 2" key="1">
    <citation type="journal article" date="2021" name="Nat. Plants">
        <title>The Taxus genome provides insights into paclitaxel biosynthesis.</title>
        <authorList>
            <person name="Xiong X."/>
            <person name="Gou J."/>
            <person name="Liao Q."/>
            <person name="Li Y."/>
            <person name="Zhou Q."/>
            <person name="Bi G."/>
            <person name="Li C."/>
            <person name="Du R."/>
            <person name="Wang X."/>
            <person name="Sun T."/>
            <person name="Guo L."/>
            <person name="Liang H."/>
            <person name="Lu P."/>
            <person name="Wu Y."/>
            <person name="Zhang Z."/>
            <person name="Ro D.K."/>
            <person name="Shang Y."/>
            <person name="Huang S."/>
            <person name="Yan J."/>
        </authorList>
    </citation>
    <scope>NUCLEOTIDE SEQUENCE [LARGE SCALE GENOMIC DNA]</scope>
    <source>
        <strain evidence="1">Ta-2019</strain>
    </source>
</reference>
<proteinExistence type="predicted"/>
<organism evidence="1 2">
    <name type="scientific">Taxus chinensis</name>
    <name type="common">Chinese yew</name>
    <name type="synonym">Taxus wallichiana var. chinensis</name>
    <dbReference type="NCBI Taxonomy" id="29808"/>
    <lineage>
        <taxon>Eukaryota</taxon>
        <taxon>Viridiplantae</taxon>
        <taxon>Streptophyta</taxon>
        <taxon>Embryophyta</taxon>
        <taxon>Tracheophyta</taxon>
        <taxon>Spermatophyta</taxon>
        <taxon>Pinopsida</taxon>
        <taxon>Pinidae</taxon>
        <taxon>Conifers II</taxon>
        <taxon>Cupressales</taxon>
        <taxon>Taxaceae</taxon>
        <taxon>Taxus</taxon>
    </lineage>
</organism>
<gene>
    <name evidence="1" type="ORF">KI387_033518</name>
</gene>